<dbReference type="GO" id="GO:0006310">
    <property type="term" value="P:DNA recombination"/>
    <property type="evidence" value="ECO:0007669"/>
    <property type="project" value="TreeGrafter"/>
</dbReference>
<dbReference type="GO" id="GO:0006281">
    <property type="term" value="P:DNA repair"/>
    <property type="evidence" value="ECO:0007669"/>
    <property type="project" value="TreeGrafter"/>
</dbReference>
<dbReference type="GO" id="GO:0005634">
    <property type="term" value="C:nucleus"/>
    <property type="evidence" value="ECO:0007669"/>
    <property type="project" value="TreeGrafter"/>
</dbReference>
<evidence type="ECO:0000313" key="5">
    <source>
        <dbReference type="EMBL" id="VDK63505.1"/>
    </source>
</evidence>
<organism evidence="7">
    <name type="scientific">Gongylonema pulchrum</name>
    <dbReference type="NCBI Taxonomy" id="637853"/>
    <lineage>
        <taxon>Eukaryota</taxon>
        <taxon>Metazoa</taxon>
        <taxon>Ecdysozoa</taxon>
        <taxon>Nematoda</taxon>
        <taxon>Chromadorea</taxon>
        <taxon>Rhabditida</taxon>
        <taxon>Spirurina</taxon>
        <taxon>Spiruromorpha</taxon>
        <taxon>Spiruroidea</taxon>
        <taxon>Gongylonematidae</taxon>
        <taxon>Gongylonema</taxon>
    </lineage>
</organism>
<dbReference type="GO" id="GO:0006265">
    <property type="term" value="P:DNA topological change"/>
    <property type="evidence" value="ECO:0007669"/>
    <property type="project" value="InterPro"/>
</dbReference>
<accession>A0A183DIM1</accession>
<keyword evidence="3" id="KW-1133">Transmembrane helix</keyword>
<feature type="domain" description="Topo IA-type catalytic" evidence="4">
    <location>
        <begin position="1"/>
        <end position="158"/>
    </location>
</feature>
<dbReference type="Pfam" id="PF01131">
    <property type="entry name" value="Topoisom_bac"/>
    <property type="match status" value="1"/>
</dbReference>
<dbReference type="InterPro" id="IPR013497">
    <property type="entry name" value="Topo_IA_cen"/>
</dbReference>
<keyword evidence="2" id="KW-0799">Topoisomerase</keyword>
<evidence type="ECO:0000256" key="1">
    <source>
        <dbReference type="ARBA" id="ARBA00023235"/>
    </source>
</evidence>
<dbReference type="Gene3D" id="1.10.460.10">
    <property type="entry name" value="Topoisomerase I, domain 2"/>
    <property type="match status" value="1"/>
</dbReference>
<dbReference type="InterPro" id="IPR000380">
    <property type="entry name" value="Topo_IA"/>
</dbReference>
<dbReference type="Proteomes" id="UP000271098">
    <property type="component" value="Unassembled WGS sequence"/>
</dbReference>
<dbReference type="PANTHER" id="PTHR11390:SF21">
    <property type="entry name" value="DNA TOPOISOMERASE 3-ALPHA"/>
    <property type="match status" value="1"/>
</dbReference>
<evidence type="ECO:0000256" key="3">
    <source>
        <dbReference type="SAM" id="Phobius"/>
    </source>
</evidence>
<protein>
    <recommendedName>
        <fullName evidence="2">DNA topoisomerase</fullName>
        <ecNumber evidence="2">5.6.2.1</ecNumber>
    </recommendedName>
</protein>
<dbReference type="GO" id="GO:0003917">
    <property type="term" value="F:DNA topoisomerase type I (single strand cut, ATP-independent) activity"/>
    <property type="evidence" value="ECO:0007669"/>
    <property type="project" value="UniProtKB-EC"/>
</dbReference>
<evidence type="ECO:0000313" key="6">
    <source>
        <dbReference type="Proteomes" id="UP000271098"/>
    </source>
</evidence>
<dbReference type="PANTHER" id="PTHR11390">
    <property type="entry name" value="PROKARYOTIC DNA TOPOISOMERASE"/>
    <property type="match status" value="1"/>
</dbReference>
<reference evidence="7" key="1">
    <citation type="submission" date="2016-06" db="UniProtKB">
        <authorList>
            <consortium name="WormBaseParasite"/>
        </authorList>
    </citation>
    <scope>IDENTIFICATION</scope>
</reference>
<dbReference type="InterPro" id="IPR023405">
    <property type="entry name" value="Topo_IA_core_domain"/>
</dbReference>
<dbReference type="OrthoDB" id="430051at2759"/>
<sequence>MGIEKFTASGLIIEDYGYLNVYKYEKWSDKVLPAYQENEVLTDCQVGMAEGQTRPPPLLNEADLIALMDKHGIGTDATHADHIETIKTRHYATLNGEGRFIPGYIGLALVDGYDQMGFAMSKPHMRANLESQLKKICRGERYILFLFLFISAAIFIFLNLRLFLIFVVLVYTFFTTGSP</sequence>
<reference evidence="5 6" key="2">
    <citation type="submission" date="2018-11" db="EMBL/GenBank/DDBJ databases">
        <authorList>
            <consortium name="Pathogen Informatics"/>
        </authorList>
    </citation>
    <scope>NUCLEOTIDE SEQUENCE [LARGE SCALE GENOMIC DNA]</scope>
</reference>
<dbReference type="InterPro" id="IPR013825">
    <property type="entry name" value="Topo_IA_cen_sub2"/>
</dbReference>
<evidence type="ECO:0000256" key="2">
    <source>
        <dbReference type="RuleBase" id="RU362092"/>
    </source>
</evidence>
<evidence type="ECO:0000313" key="7">
    <source>
        <dbReference type="WBParaSite" id="GPUH_0000857201-mRNA-1"/>
    </source>
</evidence>
<dbReference type="AlphaFoldDB" id="A0A183DIM1"/>
<keyword evidence="2" id="KW-0238">DNA-binding</keyword>
<comment type="similarity">
    <text evidence="2">Belongs to the type IA topoisomerase family.</text>
</comment>
<gene>
    <name evidence="5" type="ORF">GPUH_LOCUS8560</name>
</gene>
<dbReference type="WBParaSite" id="GPUH_0000857201-mRNA-1">
    <property type="protein sequence ID" value="GPUH_0000857201-mRNA-1"/>
    <property type="gene ID" value="GPUH_0000857201"/>
</dbReference>
<feature type="transmembrane region" description="Helical" evidence="3">
    <location>
        <begin position="142"/>
        <end position="174"/>
    </location>
</feature>
<dbReference type="Gene3D" id="2.70.20.10">
    <property type="entry name" value="Topoisomerase I, domain 3"/>
    <property type="match status" value="1"/>
</dbReference>
<dbReference type="EC" id="5.6.2.1" evidence="2"/>
<dbReference type="GO" id="GO:0031422">
    <property type="term" value="C:RecQ family helicase-topoisomerase III complex"/>
    <property type="evidence" value="ECO:0007669"/>
    <property type="project" value="TreeGrafter"/>
</dbReference>
<comment type="function">
    <text evidence="2">Introduces a single-strand break via transesterification at a target site in duplex DNA. Releases the supercoiling and torsional tension of DNA introduced during the DNA replication and transcription by transiently cleaving and rejoining one strand of the DNA duplex. The scissile phosphodiester is attacked by the catalytic tyrosine of the enzyme, resulting in the formation of a DNA-(5'-phosphotyrosyl)-enzyme intermediate and the expulsion of a 3'-OH DNA strand.</text>
</comment>
<dbReference type="GO" id="GO:0003677">
    <property type="term" value="F:DNA binding"/>
    <property type="evidence" value="ECO:0007669"/>
    <property type="project" value="UniProtKB-KW"/>
</dbReference>
<dbReference type="InterPro" id="IPR013824">
    <property type="entry name" value="Topo_IA_cen_sub1"/>
</dbReference>
<name>A0A183DIM1_9BILA</name>
<dbReference type="PROSITE" id="PS52039">
    <property type="entry name" value="TOPO_IA_2"/>
    <property type="match status" value="1"/>
</dbReference>
<keyword evidence="1 2" id="KW-0413">Isomerase</keyword>
<dbReference type="SUPFAM" id="SSF56712">
    <property type="entry name" value="Prokaryotic type I DNA topoisomerase"/>
    <property type="match status" value="1"/>
</dbReference>
<comment type="catalytic activity">
    <reaction evidence="2">
        <text>ATP-independent breakage of single-stranded DNA, followed by passage and rejoining.</text>
        <dbReference type="EC" id="5.6.2.1"/>
    </reaction>
</comment>
<dbReference type="EMBL" id="UYRT01025323">
    <property type="protein sequence ID" value="VDK63505.1"/>
    <property type="molecule type" value="Genomic_DNA"/>
</dbReference>
<keyword evidence="3" id="KW-0812">Transmembrane</keyword>
<keyword evidence="3" id="KW-0472">Membrane</keyword>
<keyword evidence="6" id="KW-1185">Reference proteome</keyword>
<proteinExistence type="inferred from homology"/>
<evidence type="ECO:0000259" key="4">
    <source>
        <dbReference type="PROSITE" id="PS52039"/>
    </source>
</evidence>